<dbReference type="Pfam" id="PF14392">
    <property type="entry name" value="zf-CCHC_4"/>
    <property type="match status" value="1"/>
</dbReference>
<dbReference type="AlphaFoldDB" id="A0A8X8BI25"/>
<dbReference type="InterPro" id="IPR036691">
    <property type="entry name" value="Endo/exonu/phosph_ase_sf"/>
</dbReference>
<feature type="region of interest" description="Disordered" evidence="1">
    <location>
        <begin position="219"/>
        <end position="301"/>
    </location>
</feature>
<feature type="compositionally biased region" description="Basic and acidic residues" evidence="1">
    <location>
        <begin position="243"/>
        <end position="254"/>
    </location>
</feature>
<feature type="region of interest" description="Disordered" evidence="1">
    <location>
        <begin position="480"/>
        <end position="508"/>
    </location>
</feature>
<evidence type="ECO:0000313" key="6">
    <source>
        <dbReference type="Proteomes" id="UP000886595"/>
    </source>
</evidence>
<dbReference type="InterPro" id="IPR025558">
    <property type="entry name" value="DUF4283"/>
</dbReference>
<evidence type="ECO:0008006" key="7">
    <source>
        <dbReference type="Google" id="ProtNLM"/>
    </source>
</evidence>
<dbReference type="Gene3D" id="3.60.10.10">
    <property type="entry name" value="Endonuclease/exonuclease/phosphatase"/>
    <property type="match status" value="1"/>
</dbReference>
<feature type="region of interest" description="Disordered" evidence="1">
    <location>
        <begin position="547"/>
        <end position="568"/>
    </location>
</feature>
<evidence type="ECO:0000259" key="2">
    <source>
        <dbReference type="Pfam" id="PF03372"/>
    </source>
</evidence>
<feature type="compositionally biased region" description="Basic and acidic residues" evidence="1">
    <location>
        <begin position="374"/>
        <end position="386"/>
    </location>
</feature>
<gene>
    <name evidence="5" type="ORF">Bca52824_006142</name>
</gene>
<organism evidence="5 6">
    <name type="scientific">Brassica carinata</name>
    <name type="common">Ethiopian mustard</name>
    <name type="synonym">Abyssinian cabbage</name>
    <dbReference type="NCBI Taxonomy" id="52824"/>
    <lineage>
        <taxon>Eukaryota</taxon>
        <taxon>Viridiplantae</taxon>
        <taxon>Streptophyta</taxon>
        <taxon>Embryophyta</taxon>
        <taxon>Tracheophyta</taxon>
        <taxon>Spermatophyta</taxon>
        <taxon>Magnoliopsida</taxon>
        <taxon>eudicotyledons</taxon>
        <taxon>Gunneridae</taxon>
        <taxon>Pentapetalae</taxon>
        <taxon>rosids</taxon>
        <taxon>malvids</taxon>
        <taxon>Brassicales</taxon>
        <taxon>Brassicaceae</taxon>
        <taxon>Brassiceae</taxon>
        <taxon>Brassica</taxon>
    </lineage>
</organism>
<dbReference type="SUPFAM" id="SSF56219">
    <property type="entry name" value="DNase I-like"/>
    <property type="match status" value="1"/>
</dbReference>
<feature type="compositionally biased region" description="Polar residues" evidence="1">
    <location>
        <begin position="230"/>
        <end position="240"/>
    </location>
</feature>
<dbReference type="OrthoDB" id="1102726at2759"/>
<dbReference type="GO" id="GO:0003824">
    <property type="term" value="F:catalytic activity"/>
    <property type="evidence" value="ECO:0007669"/>
    <property type="project" value="InterPro"/>
</dbReference>
<dbReference type="EMBL" id="JAAMPC010000001">
    <property type="protein sequence ID" value="KAG2334962.1"/>
    <property type="molecule type" value="Genomic_DNA"/>
</dbReference>
<feature type="compositionally biased region" description="Basic and acidic residues" evidence="1">
    <location>
        <begin position="219"/>
        <end position="228"/>
    </location>
</feature>
<protein>
    <recommendedName>
        <fullName evidence="7">DUF4283 domain-containing protein</fullName>
    </recommendedName>
</protein>
<evidence type="ECO:0000256" key="1">
    <source>
        <dbReference type="SAM" id="MobiDB-lite"/>
    </source>
</evidence>
<dbReference type="InterPro" id="IPR005135">
    <property type="entry name" value="Endo/exonuclease/phosphatase"/>
</dbReference>
<evidence type="ECO:0000259" key="4">
    <source>
        <dbReference type="Pfam" id="PF14392"/>
    </source>
</evidence>
<dbReference type="Pfam" id="PF14111">
    <property type="entry name" value="DUF4283"/>
    <property type="match status" value="1"/>
</dbReference>
<dbReference type="InterPro" id="IPR040256">
    <property type="entry name" value="At4g02000-like"/>
</dbReference>
<evidence type="ECO:0000259" key="3">
    <source>
        <dbReference type="Pfam" id="PF14111"/>
    </source>
</evidence>
<keyword evidence="6" id="KW-1185">Reference proteome</keyword>
<dbReference type="PANTHER" id="PTHR31286">
    <property type="entry name" value="GLYCINE-RICH CELL WALL STRUCTURAL PROTEIN 1.8-LIKE"/>
    <property type="match status" value="1"/>
</dbReference>
<sequence>MSHRYSREDKKKWISTRDQLSRKPPAQIPEIDTTVLIDENKFTLIGRVTNPAVQNTKALVEFFLQHWNVSRRLTRRDMGPLLFQFRFDNERDLLTILNKAPFHFKRWMIIVQRWEPVISDKFPALLPFWIQINGVPLHYWDDTALRAIGNEIGTVEACIPTQARVRVSINGLNPLEMFRDFTLPSGETIEVEFTYENLQKHCFRCYSLGHEKDACPLVEDSRERDRSPHRLSTSQKNTMASLDENRRKYEERRNGKSNQNRQMRESSSTFSKRNYYEDRRTDSRHNSRRNQSYEPFTSEYRRGREDYNLGRSFSREFGARAEINPRNSDFPSKTAEAHDRVRANSNRRLEERRAPSHDSVLQAPTLPAPIPHSTDLRRALSRRDEGEVSAEQVSSGRRPIKERLMLVDNPHSTDLRRSLTVRDKGGESGGLSLADRPPVKQRLSLPSNGKALRTNQGTSTGSSHLQDIEIQYFEEIMEPPRLSNNRPSGSRPPGTLHSPIEQISPIRSLSEDRRHVTLRLGPQPVENQQNSPIQARLSDGQGIVTRSVAKRKEGKAPPKKKYNPSSVNGISLKKRRSRISPEIIFLQETMNQDEVVLRLFQKTEYTNHFMVTPSGTGGGLSLSWKAEVQVDILSSSSNFIDTSISMFQRSMLVTFIYGSPRQENRAQFWSQLTELGLGRDEEAWLSVGDFNDLLDNSEKVGGPLRWEGFFLAFRSFVSQMGLWDLQHSGNSLSWRGTRYSHFIQSRLDRAMMNYSRFDHRPILVQLNQSPPKKRGLFRFDRRLKDEPEIQNLVEKHWTSMSYESVLVKICRIRRKIMEWSKQQNRNSKALILETQEKLEEALASINPDPTIIGSLSQILEKADLEEEQYWKQRSRIQWLHSGDRNSAFFHANPMATQWRSQLCLFHAVTRERRTINKFSVIENSLGQPVFEEEQIVQTIANYYSELFTSNQTPSLHVVEEVFTSSKRRSVSSALVAEVAKGRNHEATTVALTLLEFSRLQNSHFSWPPRRITFGFKEHSSIFTIYPVLLALSLFVSSRVWEMQWLIFLLKQHYDL</sequence>
<reference evidence="5 6" key="1">
    <citation type="submission" date="2020-02" db="EMBL/GenBank/DDBJ databases">
        <authorList>
            <person name="Ma Q."/>
            <person name="Huang Y."/>
            <person name="Song X."/>
            <person name="Pei D."/>
        </authorList>
    </citation>
    <scope>NUCLEOTIDE SEQUENCE [LARGE SCALE GENOMIC DNA]</scope>
    <source>
        <strain evidence="5">Sxm20200214</strain>
        <tissue evidence="5">Leaf</tissue>
    </source>
</reference>
<evidence type="ECO:0000313" key="5">
    <source>
        <dbReference type="EMBL" id="KAG2334962.1"/>
    </source>
</evidence>
<feature type="compositionally biased region" description="Polar residues" evidence="1">
    <location>
        <begin position="256"/>
        <end position="272"/>
    </location>
</feature>
<feature type="compositionally biased region" description="Basic and acidic residues" evidence="1">
    <location>
        <begin position="411"/>
        <end position="426"/>
    </location>
</feature>
<feature type="compositionally biased region" description="Polar residues" evidence="1">
    <location>
        <begin position="453"/>
        <end position="465"/>
    </location>
</feature>
<dbReference type="InterPro" id="IPR025836">
    <property type="entry name" value="Zn_knuckle_CX2CX4HX4C"/>
</dbReference>
<feature type="domain" description="Endonuclease/exonuclease/phosphatase" evidence="2">
    <location>
        <begin position="578"/>
        <end position="754"/>
    </location>
</feature>
<feature type="compositionally biased region" description="Basic and acidic residues" evidence="1">
    <location>
        <begin position="335"/>
        <end position="356"/>
    </location>
</feature>
<feature type="domain" description="DUF4283" evidence="3">
    <location>
        <begin position="38"/>
        <end position="117"/>
    </location>
</feature>
<feature type="region of interest" description="Disordered" evidence="1">
    <location>
        <begin position="323"/>
        <end position="397"/>
    </location>
</feature>
<comment type="caution">
    <text evidence="5">The sequence shown here is derived from an EMBL/GenBank/DDBJ whole genome shotgun (WGS) entry which is preliminary data.</text>
</comment>
<dbReference type="Proteomes" id="UP000886595">
    <property type="component" value="Unassembled WGS sequence"/>
</dbReference>
<dbReference type="Pfam" id="PF03372">
    <property type="entry name" value="Exo_endo_phos"/>
    <property type="match status" value="1"/>
</dbReference>
<feature type="compositionally biased region" description="Basic and acidic residues" evidence="1">
    <location>
        <begin position="274"/>
        <end position="285"/>
    </location>
</feature>
<accession>A0A8X8BI25</accession>
<dbReference type="PANTHER" id="PTHR31286:SF163">
    <property type="entry name" value="ZINC KNUCKLE CX2CX4HX4C DOMAIN-CONTAINING PROTEIN"/>
    <property type="match status" value="1"/>
</dbReference>
<feature type="region of interest" description="Disordered" evidence="1">
    <location>
        <begin position="411"/>
        <end position="465"/>
    </location>
</feature>
<proteinExistence type="predicted"/>
<feature type="domain" description="Zinc knuckle CX2CX4HX4C" evidence="4">
    <location>
        <begin position="173"/>
        <end position="216"/>
    </location>
</feature>
<name>A0A8X8BI25_BRACI</name>